<feature type="transmembrane region" description="Helical" evidence="8">
    <location>
        <begin position="82"/>
        <end position="115"/>
    </location>
</feature>
<dbReference type="GO" id="GO:0005886">
    <property type="term" value="C:plasma membrane"/>
    <property type="evidence" value="ECO:0007669"/>
    <property type="project" value="UniProtKB-SubCell"/>
</dbReference>
<evidence type="ECO:0000256" key="2">
    <source>
        <dbReference type="ARBA" id="ARBA00009142"/>
    </source>
</evidence>
<sequence length="249" mass="25354">MMAQGVAVFALTAAVFMLAGLVKGVVGLGLPTVAMALLALWMAPAEAAALLVVPSLATNLWQLRPLAGLAALARRLGGMQVGIVLGTLAGLRCFGMGGAGASLWLGLALMAYAAWGLLGRPLHLSARCEPWLGPLAGAATGLVTALTGVFVLPAVVYLQALSLSREQLIQALGLSFTTSTLALALGLYAPQAHAAPLLGASALLLLPACAGMGVGQRLRQRLPVPAFRRWFFGALALLGGYIAVRALAA</sequence>
<evidence type="ECO:0000256" key="6">
    <source>
        <dbReference type="ARBA" id="ARBA00022989"/>
    </source>
</evidence>
<keyword evidence="6 8" id="KW-1133">Transmembrane helix</keyword>
<feature type="transmembrane region" description="Helical" evidence="8">
    <location>
        <begin position="227"/>
        <end position="248"/>
    </location>
</feature>
<comment type="subcellular location">
    <subcellularLocation>
        <location evidence="1 8">Cell membrane</location>
        <topology evidence="1 8">Multi-pass membrane protein</topology>
    </subcellularLocation>
</comment>
<dbReference type="PANTHER" id="PTHR30269">
    <property type="entry name" value="TRANSMEMBRANE PROTEIN YFCA"/>
    <property type="match status" value="1"/>
</dbReference>
<keyword evidence="7 8" id="KW-0472">Membrane</keyword>
<proteinExistence type="inferred from homology"/>
<evidence type="ECO:0000313" key="10">
    <source>
        <dbReference type="Proteomes" id="UP000186609"/>
    </source>
</evidence>
<dbReference type="OrthoDB" id="9800873at2"/>
<dbReference type="Proteomes" id="UP000186609">
    <property type="component" value="Chromosome"/>
</dbReference>
<comment type="similarity">
    <text evidence="2 8">Belongs to the 4-toluene sulfonate uptake permease (TSUP) (TC 2.A.102) family.</text>
</comment>
<reference evidence="9 10" key="1">
    <citation type="submission" date="2017-01" db="EMBL/GenBank/DDBJ databases">
        <authorList>
            <person name="Mah S.A."/>
            <person name="Swanson W.J."/>
            <person name="Moy G.W."/>
            <person name="Vacquier V.D."/>
        </authorList>
    </citation>
    <scope>NUCLEOTIDE SEQUENCE [LARGE SCALE GENOMIC DNA]</scope>
    <source>
        <strain evidence="9 10">DCY110</strain>
    </source>
</reference>
<dbReference type="PANTHER" id="PTHR30269:SF32">
    <property type="entry name" value="MEMBRANE TRANSPORTER PROTEIN-RELATED"/>
    <property type="match status" value="1"/>
</dbReference>
<feature type="transmembrane region" description="Helical" evidence="8">
    <location>
        <begin position="135"/>
        <end position="156"/>
    </location>
</feature>
<evidence type="ECO:0000256" key="3">
    <source>
        <dbReference type="ARBA" id="ARBA00022448"/>
    </source>
</evidence>
<keyword evidence="4 8" id="KW-1003">Cell membrane</keyword>
<evidence type="ECO:0000256" key="5">
    <source>
        <dbReference type="ARBA" id="ARBA00022692"/>
    </source>
</evidence>
<dbReference type="KEGG" id="rhy:RD110_16835"/>
<accession>A0A1P8JY22</accession>
<dbReference type="InterPro" id="IPR002781">
    <property type="entry name" value="TM_pro_TauE-like"/>
</dbReference>
<gene>
    <name evidence="9" type="ORF">RD110_16835</name>
</gene>
<dbReference type="EMBL" id="CP019236">
    <property type="protein sequence ID" value="APW38660.1"/>
    <property type="molecule type" value="Genomic_DNA"/>
</dbReference>
<evidence type="ECO:0000313" key="9">
    <source>
        <dbReference type="EMBL" id="APW38660.1"/>
    </source>
</evidence>
<feature type="transmembrane region" description="Helical" evidence="8">
    <location>
        <begin position="34"/>
        <end position="61"/>
    </location>
</feature>
<name>A0A1P8JY22_9BURK</name>
<evidence type="ECO:0000256" key="1">
    <source>
        <dbReference type="ARBA" id="ARBA00004651"/>
    </source>
</evidence>
<dbReference type="RefSeq" id="WP_076200539.1">
    <property type="nucleotide sequence ID" value="NZ_CP019236.1"/>
</dbReference>
<evidence type="ECO:0000256" key="7">
    <source>
        <dbReference type="ARBA" id="ARBA00023136"/>
    </source>
</evidence>
<evidence type="ECO:0000256" key="4">
    <source>
        <dbReference type="ARBA" id="ARBA00022475"/>
    </source>
</evidence>
<dbReference type="Pfam" id="PF01925">
    <property type="entry name" value="TauE"/>
    <property type="match status" value="1"/>
</dbReference>
<dbReference type="AlphaFoldDB" id="A0A1P8JY22"/>
<keyword evidence="3" id="KW-0813">Transport</keyword>
<keyword evidence="10" id="KW-1185">Reference proteome</keyword>
<dbReference type="InterPro" id="IPR052017">
    <property type="entry name" value="TSUP"/>
</dbReference>
<keyword evidence="5 8" id="KW-0812">Transmembrane</keyword>
<feature type="transmembrane region" description="Helical" evidence="8">
    <location>
        <begin position="195"/>
        <end position="215"/>
    </location>
</feature>
<evidence type="ECO:0000256" key="8">
    <source>
        <dbReference type="RuleBase" id="RU363041"/>
    </source>
</evidence>
<protein>
    <recommendedName>
        <fullName evidence="8">Probable membrane transporter protein</fullName>
    </recommendedName>
</protein>
<dbReference type="STRING" id="1842727.RD110_16835"/>
<organism evidence="9 10">
    <name type="scientific">Rhodoferax koreensis</name>
    <dbReference type="NCBI Taxonomy" id="1842727"/>
    <lineage>
        <taxon>Bacteria</taxon>
        <taxon>Pseudomonadati</taxon>
        <taxon>Pseudomonadota</taxon>
        <taxon>Betaproteobacteria</taxon>
        <taxon>Burkholderiales</taxon>
        <taxon>Comamonadaceae</taxon>
        <taxon>Rhodoferax</taxon>
    </lineage>
</organism>
<feature type="transmembrane region" description="Helical" evidence="8">
    <location>
        <begin position="168"/>
        <end position="189"/>
    </location>
</feature>